<evidence type="ECO:0000259" key="6">
    <source>
        <dbReference type="PROSITE" id="PS50977"/>
    </source>
</evidence>
<evidence type="ECO:0000256" key="4">
    <source>
        <dbReference type="PROSITE-ProRule" id="PRU00335"/>
    </source>
</evidence>
<comment type="caution">
    <text evidence="7">The sequence shown here is derived from an EMBL/GenBank/DDBJ whole genome shotgun (WGS) entry which is preliminary data.</text>
</comment>
<dbReference type="Proteomes" id="UP001589610">
    <property type="component" value="Unassembled WGS sequence"/>
</dbReference>
<reference evidence="7 8" key="1">
    <citation type="submission" date="2024-09" db="EMBL/GenBank/DDBJ databases">
        <authorList>
            <person name="Sun Q."/>
            <person name="Mori K."/>
        </authorList>
    </citation>
    <scope>NUCLEOTIDE SEQUENCE [LARGE SCALE GENOMIC DNA]</scope>
    <source>
        <strain evidence="7 8">JCM 3028</strain>
    </source>
</reference>
<dbReference type="PANTHER" id="PTHR30055:SF234">
    <property type="entry name" value="HTH-TYPE TRANSCRIPTIONAL REGULATOR BETI"/>
    <property type="match status" value="1"/>
</dbReference>
<dbReference type="RefSeq" id="WP_386153052.1">
    <property type="nucleotide sequence ID" value="NZ_JBHMBS010000001.1"/>
</dbReference>
<sequence length="282" mass="30958">MKPETRKAGRPPQDASHRLARAHRILDTTAGLVLRWGYDKTTVEDIARRTGVAKGTIYLHWKTREELFAALVRRERVEMVTEVRRRLGDGPATLRDLLRSLASEVLGRPLMRASVLGDSEVLGRLTRQKRDGAAGAELGGDFQTYVATLRRHGALRSDLSPAEHVTMLVSVLYGFLLVSPKMPAGYRPPDERLAELIADAGGSATEVAGPLPPDVTQAVTRATLEYVDAVVEAARRKLRVSLGFAENGTSGENRTSEESETSRETGETGKSKKSEKFEENAR</sequence>
<organism evidence="7 8">
    <name type="scientific">Streptosporangium vulgare</name>
    <dbReference type="NCBI Taxonomy" id="46190"/>
    <lineage>
        <taxon>Bacteria</taxon>
        <taxon>Bacillati</taxon>
        <taxon>Actinomycetota</taxon>
        <taxon>Actinomycetes</taxon>
        <taxon>Streptosporangiales</taxon>
        <taxon>Streptosporangiaceae</taxon>
        <taxon>Streptosporangium</taxon>
    </lineage>
</organism>
<dbReference type="PROSITE" id="PS50977">
    <property type="entry name" value="HTH_TETR_2"/>
    <property type="match status" value="1"/>
</dbReference>
<name>A0ABV5T483_9ACTN</name>
<keyword evidence="8" id="KW-1185">Reference proteome</keyword>
<keyword evidence="2 4" id="KW-0238">DNA-binding</keyword>
<protein>
    <submittedName>
        <fullName evidence="7">TetR/AcrR family transcriptional regulator</fullName>
    </submittedName>
</protein>
<dbReference type="PANTHER" id="PTHR30055">
    <property type="entry name" value="HTH-TYPE TRANSCRIPTIONAL REGULATOR RUTR"/>
    <property type="match status" value="1"/>
</dbReference>
<feature type="compositionally biased region" description="Basic and acidic residues" evidence="5">
    <location>
        <begin position="254"/>
        <end position="282"/>
    </location>
</feature>
<dbReference type="InterPro" id="IPR001647">
    <property type="entry name" value="HTH_TetR"/>
</dbReference>
<keyword evidence="3" id="KW-0804">Transcription</keyword>
<dbReference type="InterPro" id="IPR009057">
    <property type="entry name" value="Homeodomain-like_sf"/>
</dbReference>
<evidence type="ECO:0000256" key="3">
    <source>
        <dbReference type="ARBA" id="ARBA00023163"/>
    </source>
</evidence>
<feature type="domain" description="HTH tetR-type" evidence="6">
    <location>
        <begin position="19"/>
        <end position="79"/>
    </location>
</feature>
<dbReference type="EMBL" id="JBHMBS010000001">
    <property type="protein sequence ID" value="MFB9673892.1"/>
    <property type="molecule type" value="Genomic_DNA"/>
</dbReference>
<dbReference type="Gene3D" id="1.10.357.10">
    <property type="entry name" value="Tetracycline Repressor, domain 2"/>
    <property type="match status" value="1"/>
</dbReference>
<feature type="DNA-binding region" description="H-T-H motif" evidence="4">
    <location>
        <begin position="42"/>
        <end position="61"/>
    </location>
</feature>
<dbReference type="SUPFAM" id="SSF46689">
    <property type="entry name" value="Homeodomain-like"/>
    <property type="match status" value="1"/>
</dbReference>
<gene>
    <name evidence="7" type="ORF">ACFFRH_00215</name>
</gene>
<feature type="region of interest" description="Disordered" evidence="5">
    <location>
        <begin position="244"/>
        <end position="282"/>
    </location>
</feature>
<proteinExistence type="predicted"/>
<accession>A0ABV5T483</accession>
<dbReference type="InterPro" id="IPR050109">
    <property type="entry name" value="HTH-type_TetR-like_transc_reg"/>
</dbReference>
<dbReference type="PRINTS" id="PR00455">
    <property type="entry name" value="HTHTETR"/>
</dbReference>
<evidence type="ECO:0000313" key="8">
    <source>
        <dbReference type="Proteomes" id="UP001589610"/>
    </source>
</evidence>
<evidence type="ECO:0000256" key="2">
    <source>
        <dbReference type="ARBA" id="ARBA00023125"/>
    </source>
</evidence>
<dbReference type="Pfam" id="PF00440">
    <property type="entry name" value="TetR_N"/>
    <property type="match status" value="1"/>
</dbReference>
<evidence type="ECO:0000256" key="1">
    <source>
        <dbReference type="ARBA" id="ARBA00023015"/>
    </source>
</evidence>
<evidence type="ECO:0000313" key="7">
    <source>
        <dbReference type="EMBL" id="MFB9673892.1"/>
    </source>
</evidence>
<evidence type="ECO:0000256" key="5">
    <source>
        <dbReference type="SAM" id="MobiDB-lite"/>
    </source>
</evidence>
<keyword evidence="1" id="KW-0805">Transcription regulation</keyword>